<reference evidence="13" key="1">
    <citation type="submission" date="2025-08" db="UniProtKB">
        <authorList>
            <consortium name="RefSeq"/>
        </authorList>
    </citation>
    <scope>IDENTIFICATION</scope>
</reference>
<accession>A0A9W3A5V2</accession>
<feature type="transmembrane region" description="Helical" evidence="10">
    <location>
        <begin position="50"/>
        <end position="75"/>
    </location>
</feature>
<dbReference type="PRINTS" id="PR00237">
    <property type="entry name" value="GPCRRHODOPSN"/>
</dbReference>
<evidence type="ECO:0000256" key="9">
    <source>
        <dbReference type="SAM" id="MobiDB-lite"/>
    </source>
</evidence>
<organism evidence="12 13">
    <name type="scientific">Biomphalaria glabrata</name>
    <name type="common">Bloodfluke planorb</name>
    <name type="synonym">Freshwater snail</name>
    <dbReference type="NCBI Taxonomy" id="6526"/>
    <lineage>
        <taxon>Eukaryota</taxon>
        <taxon>Metazoa</taxon>
        <taxon>Spiralia</taxon>
        <taxon>Lophotrochozoa</taxon>
        <taxon>Mollusca</taxon>
        <taxon>Gastropoda</taxon>
        <taxon>Heterobranchia</taxon>
        <taxon>Euthyneura</taxon>
        <taxon>Panpulmonata</taxon>
        <taxon>Hygrophila</taxon>
        <taxon>Lymnaeoidea</taxon>
        <taxon>Planorbidae</taxon>
        <taxon>Biomphalaria</taxon>
    </lineage>
</organism>
<dbReference type="SUPFAM" id="SSF81321">
    <property type="entry name" value="Family A G protein-coupled receptor-like"/>
    <property type="match status" value="1"/>
</dbReference>
<dbReference type="GeneID" id="106056607"/>
<dbReference type="SMART" id="SM01381">
    <property type="entry name" value="7TM_GPCR_Srsx"/>
    <property type="match status" value="1"/>
</dbReference>
<dbReference type="Gene3D" id="1.20.1070.10">
    <property type="entry name" value="Rhodopsin 7-helix transmembrane proteins"/>
    <property type="match status" value="1"/>
</dbReference>
<evidence type="ECO:0000256" key="10">
    <source>
        <dbReference type="SAM" id="Phobius"/>
    </source>
</evidence>
<sequence>MTLLQSSKAAGGPRSVLTDATTIGSVVTTDMLADNATEGRHFIPLSDAGFTFIACMLGFTFVVGSFSNGLCLFVFIRNRRLRSPTNVFVMALNLVDFLMCFTGIPMAMTSAWNHKWIWGDAMCDFEAFLVYFLGMASMYVLMAIAFDRYIAISKPLLGTKITKSIAYVSCAGCYFLGFIWAIPPAFGWNEFGLEGAGISCSVVWENPDPLYMSYIWAIFFFCFIIPLGIMVYSYWGVLATLRNLNKNSVWDMNSRVARKNLAIEKKMFKTAVLIVASYWICWMPYTVVSFISAFIGSEIIPPLFATIPPVIAKCQGLLDPIIYVATNKQMRQAIFESVPCEGLRNSLLKEAEEPVPEADSEESDVEGTAKPKKPGPSGADKKAGPIKKASVGGKGNKVHALKVEPSADEGVSEMSTVDTPGTTFVTPVQILQSGAATQVSYSNTETSE</sequence>
<protein>
    <submittedName>
        <fullName evidence="13">Visual pigment-like receptor peropsin isoform X2</fullName>
    </submittedName>
</protein>
<gene>
    <name evidence="13" type="primary">LOC106056607</name>
</gene>
<comment type="subcellular location">
    <subcellularLocation>
        <location evidence="1">Membrane</location>
        <topology evidence="1">Multi-pass membrane protein</topology>
    </subcellularLocation>
</comment>
<evidence type="ECO:0000256" key="1">
    <source>
        <dbReference type="ARBA" id="ARBA00004141"/>
    </source>
</evidence>
<evidence type="ECO:0000259" key="11">
    <source>
        <dbReference type="PROSITE" id="PS50262"/>
    </source>
</evidence>
<feature type="transmembrane region" description="Helical" evidence="10">
    <location>
        <begin position="214"/>
        <end position="237"/>
    </location>
</feature>
<evidence type="ECO:0000313" key="13">
    <source>
        <dbReference type="RefSeq" id="XP_055882541.1"/>
    </source>
</evidence>
<dbReference type="CDD" id="cd14969">
    <property type="entry name" value="7tmA_Opsins_type2_animals"/>
    <property type="match status" value="1"/>
</dbReference>
<dbReference type="RefSeq" id="XP_055882541.1">
    <property type="nucleotide sequence ID" value="XM_056026566.1"/>
</dbReference>
<dbReference type="PROSITE" id="PS50262">
    <property type="entry name" value="G_PROTEIN_RECEP_F1_2"/>
    <property type="match status" value="1"/>
</dbReference>
<evidence type="ECO:0000256" key="4">
    <source>
        <dbReference type="ARBA" id="ARBA00023040"/>
    </source>
</evidence>
<keyword evidence="2 8" id="KW-0812">Transmembrane</keyword>
<feature type="compositionally biased region" description="Acidic residues" evidence="9">
    <location>
        <begin position="353"/>
        <end position="365"/>
    </location>
</feature>
<dbReference type="Proteomes" id="UP001165740">
    <property type="component" value="Chromosome 4"/>
</dbReference>
<dbReference type="AlphaFoldDB" id="A0A9W3A5V2"/>
<feature type="domain" description="G-protein coupled receptors family 1 profile" evidence="11">
    <location>
        <begin position="67"/>
        <end position="323"/>
    </location>
</feature>
<keyword evidence="6 8" id="KW-0675">Receptor</keyword>
<dbReference type="InterPro" id="IPR050125">
    <property type="entry name" value="GPCR_opsins"/>
</dbReference>
<dbReference type="GO" id="GO:0004930">
    <property type="term" value="F:G protein-coupled receptor activity"/>
    <property type="evidence" value="ECO:0007669"/>
    <property type="project" value="UniProtKB-KW"/>
</dbReference>
<keyword evidence="3 10" id="KW-1133">Transmembrane helix</keyword>
<dbReference type="PANTHER" id="PTHR24240">
    <property type="entry name" value="OPSIN"/>
    <property type="match status" value="1"/>
</dbReference>
<evidence type="ECO:0000313" key="12">
    <source>
        <dbReference type="Proteomes" id="UP001165740"/>
    </source>
</evidence>
<feature type="region of interest" description="Disordered" evidence="9">
    <location>
        <begin position="350"/>
        <end position="420"/>
    </location>
</feature>
<dbReference type="Pfam" id="PF00001">
    <property type="entry name" value="7tm_1"/>
    <property type="match status" value="1"/>
</dbReference>
<dbReference type="GO" id="GO:0016020">
    <property type="term" value="C:membrane"/>
    <property type="evidence" value="ECO:0007669"/>
    <property type="project" value="UniProtKB-SubCell"/>
</dbReference>
<keyword evidence="4 8" id="KW-0297">G-protein coupled receptor</keyword>
<name>A0A9W3A5V2_BIOGL</name>
<dbReference type="PROSITE" id="PS00237">
    <property type="entry name" value="G_PROTEIN_RECEP_F1_1"/>
    <property type="match status" value="1"/>
</dbReference>
<dbReference type="InterPro" id="IPR017452">
    <property type="entry name" value="GPCR_Rhodpsn_7TM"/>
</dbReference>
<feature type="transmembrane region" description="Helical" evidence="10">
    <location>
        <begin position="271"/>
        <end position="295"/>
    </location>
</feature>
<dbReference type="InterPro" id="IPR000276">
    <property type="entry name" value="GPCR_Rhodpsn"/>
</dbReference>
<evidence type="ECO:0000256" key="8">
    <source>
        <dbReference type="RuleBase" id="RU000688"/>
    </source>
</evidence>
<feature type="transmembrane region" description="Helical" evidence="10">
    <location>
        <begin position="128"/>
        <end position="152"/>
    </location>
</feature>
<proteinExistence type="inferred from homology"/>
<evidence type="ECO:0000256" key="2">
    <source>
        <dbReference type="ARBA" id="ARBA00022692"/>
    </source>
</evidence>
<keyword evidence="12" id="KW-1185">Reference proteome</keyword>
<feature type="transmembrane region" description="Helical" evidence="10">
    <location>
        <begin position="87"/>
        <end position="108"/>
    </location>
</feature>
<evidence type="ECO:0000256" key="7">
    <source>
        <dbReference type="ARBA" id="ARBA00023224"/>
    </source>
</evidence>
<dbReference type="OrthoDB" id="6142583at2759"/>
<evidence type="ECO:0000256" key="6">
    <source>
        <dbReference type="ARBA" id="ARBA00023170"/>
    </source>
</evidence>
<evidence type="ECO:0000256" key="5">
    <source>
        <dbReference type="ARBA" id="ARBA00023136"/>
    </source>
</evidence>
<feature type="transmembrane region" description="Helical" evidence="10">
    <location>
        <begin position="164"/>
        <end position="182"/>
    </location>
</feature>
<comment type="similarity">
    <text evidence="8">Belongs to the G-protein coupled receptor 1 family.</text>
</comment>
<evidence type="ECO:0000256" key="3">
    <source>
        <dbReference type="ARBA" id="ARBA00022989"/>
    </source>
</evidence>
<keyword evidence="7 8" id="KW-0807">Transducer</keyword>
<keyword evidence="5 10" id="KW-0472">Membrane</keyword>